<evidence type="ECO:0000256" key="5">
    <source>
        <dbReference type="ARBA" id="ARBA00023242"/>
    </source>
</evidence>
<keyword evidence="3" id="KW-0238">DNA-binding</keyword>
<dbReference type="InParanoid" id="A0A151GGN5"/>
<proteinExistence type="predicted"/>
<dbReference type="STRING" id="98403.A0A151GGN5"/>
<dbReference type="PROSITE" id="PS00463">
    <property type="entry name" value="ZN2_CY6_FUNGAL_1"/>
    <property type="match status" value="1"/>
</dbReference>
<feature type="domain" description="Zn(2)-C6 fungal-type" evidence="7">
    <location>
        <begin position="205"/>
        <end position="237"/>
    </location>
</feature>
<dbReference type="GO" id="GO:0005634">
    <property type="term" value="C:nucleus"/>
    <property type="evidence" value="ECO:0007669"/>
    <property type="project" value="UniProtKB-SubCell"/>
</dbReference>
<evidence type="ECO:0000256" key="1">
    <source>
        <dbReference type="ARBA" id="ARBA00004123"/>
    </source>
</evidence>
<dbReference type="AlphaFoldDB" id="A0A151GGN5"/>
<dbReference type="RefSeq" id="XP_040655619.1">
    <property type="nucleotide sequence ID" value="XM_040805515.1"/>
</dbReference>
<feature type="region of interest" description="Disordered" evidence="6">
    <location>
        <begin position="154"/>
        <end position="199"/>
    </location>
</feature>
<comment type="caution">
    <text evidence="8">The sequence shown here is derived from an EMBL/GenBank/DDBJ whole genome shotgun (WGS) entry which is preliminary data.</text>
</comment>
<comment type="subcellular location">
    <subcellularLocation>
        <location evidence="1">Nucleus</location>
    </subcellularLocation>
</comment>
<evidence type="ECO:0000256" key="2">
    <source>
        <dbReference type="ARBA" id="ARBA00023015"/>
    </source>
</evidence>
<feature type="region of interest" description="Disordered" evidence="6">
    <location>
        <begin position="302"/>
        <end position="322"/>
    </location>
</feature>
<dbReference type="PANTHER" id="PTHR31845">
    <property type="entry name" value="FINGER DOMAIN PROTEIN, PUTATIVE-RELATED"/>
    <property type="match status" value="1"/>
</dbReference>
<dbReference type="SUPFAM" id="SSF57701">
    <property type="entry name" value="Zn2/Cys6 DNA-binding domain"/>
    <property type="match status" value="1"/>
</dbReference>
<dbReference type="GO" id="GO:0008270">
    <property type="term" value="F:zinc ion binding"/>
    <property type="evidence" value="ECO:0007669"/>
    <property type="project" value="InterPro"/>
</dbReference>
<keyword evidence="9" id="KW-1185">Reference proteome</keyword>
<dbReference type="GO" id="GO:0000976">
    <property type="term" value="F:transcription cis-regulatory region binding"/>
    <property type="evidence" value="ECO:0007669"/>
    <property type="project" value="TreeGrafter"/>
</dbReference>
<dbReference type="Pfam" id="PF00172">
    <property type="entry name" value="Zn_clus"/>
    <property type="match status" value="1"/>
</dbReference>
<keyword evidence="5" id="KW-0539">Nucleus</keyword>
<keyword evidence="4" id="KW-0804">Transcription</keyword>
<dbReference type="SMART" id="SM00066">
    <property type="entry name" value="GAL4"/>
    <property type="match status" value="1"/>
</dbReference>
<dbReference type="InterPro" id="IPR051089">
    <property type="entry name" value="prtT"/>
</dbReference>
<evidence type="ECO:0000313" key="9">
    <source>
        <dbReference type="Proteomes" id="UP000076580"/>
    </source>
</evidence>
<evidence type="ECO:0000256" key="4">
    <source>
        <dbReference type="ARBA" id="ARBA00023163"/>
    </source>
</evidence>
<dbReference type="Gene3D" id="4.10.240.10">
    <property type="entry name" value="Zn(2)-C6 fungal-type DNA-binding domain"/>
    <property type="match status" value="1"/>
</dbReference>
<name>A0A151GGN5_DRECN</name>
<keyword evidence="2" id="KW-0805">Transcription regulation</keyword>
<dbReference type="EMBL" id="LAYC01000003">
    <property type="protein sequence ID" value="KYK56267.1"/>
    <property type="molecule type" value="Genomic_DNA"/>
</dbReference>
<dbReference type="InterPro" id="IPR036864">
    <property type="entry name" value="Zn2-C6_fun-type_DNA-bd_sf"/>
</dbReference>
<dbReference type="CDD" id="cd00067">
    <property type="entry name" value="GAL4"/>
    <property type="match status" value="1"/>
</dbReference>
<evidence type="ECO:0000259" key="7">
    <source>
        <dbReference type="PROSITE" id="PS50048"/>
    </source>
</evidence>
<dbReference type="CDD" id="cd12148">
    <property type="entry name" value="fungal_TF_MHR"/>
    <property type="match status" value="1"/>
</dbReference>
<protein>
    <recommendedName>
        <fullName evidence="7">Zn(2)-C6 fungal-type domain-containing protein</fullName>
    </recommendedName>
</protein>
<dbReference type="PANTHER" id="PTHR31845:SF17">
    <property type="entry name" value="ZN(II)2CYS6 TRANSCRIPTION FACTOR (EUROFUNG)"/>
    <property type="match status" value="1"/>
</dbReference>
<evidence type="ECO:0000256" key="3">
    <source>
        <dbReference type="ARBA" id="ARBA00023125"/>
    </source>
</evidence>
<accession>A0A151GGN5</accession>
<dbReference type="InterPro" id="IPR001138">
    <property type="entry name" value="Zn2Cys6_DnaBD"/>
</dbReference>
<sequence length="814" mass="90690">MHPPLGAMEASSDCSSACTECVQVYSHCALQRRYCTLQYNDCTLQYNYCNLQYNYRTLQYNDCTLQYNYCNLQYSYRTLQYNDCTLQFNYGTLDKPDAASGRTLPQAGPSSSPLCRPFLATLTLLTLLTTPWRTFNLHLRPPFAPCGLALHPARRRPAMPKRTRDSLSAAADDAELDRHATPPSGPGRTPSSRPNAAPARRRITSCAACRKQKIKCELPAEGPPCARCRAKDVECIIDFGLRNSILDQRQLAVLRRDLGHVHANLDRVCRHLRLDPPPPLETPSSAAHLSLLLPRRDGAFDGAFDDGDQAPSEPSPRHSPAAVEAPVDAFLAPQAAPASPLRSDALRWRPTPRRPDMVSKGLLTVDEADVLVSYYLTQLDPVVYGVAGKHRTTRSVRDASPALLAVVCTVSALHLADMYRHYDACYREFRCLVAAATFEKRDLEHVRALVVGAFWLPDASRVLLCDAFRRAGDARLHRHIARACADADADARDRVRLWYCLFMCDQHLSVLHNRDGLLRLDREILERRDEFLAADGSTAQDVRTVAQVGLLVTMIRSKQTFGSERPTPVPEPLAGCVEGFVTDTDLWIRKYPLLFQSRDDASLGEFPLFGFRLHHLFARLYLGHHVFRGLRANPIPDVFLAAARMAYASALEIFKLVRDEAGLRRSLVKVPSYIHIMLSFAGHFLLELSLKHRDQLAIAVEDDYRCLGSVVSSLREMRMTPRHPLSRVADGLAKRMFEFAAAYGKELLAEPSGTPSLGVQLAAAWPASLHPASAHSHADPTPVFDLESAVMPDEFSYLDYGDFALAESAMFGIL</sequence>
<dbReference type="PROSITE" id="PS50048">
    <property type="entry name" value="ZN2_CY6_FUNGAL_2"/>
    <property type="match status" value="1"/>
</dbReference>
<dbReference type="Proteomes" id="UP000076580">
    <property type="component" value="Chromosome 03"/>
</dbReference>
<reference evidence="8 9" key="1">
    <citation type="journal article" date="2016" name="Sci. Rep.">
        <title>Insights into Adaptations to a Near-Obligate Nematode Endoparasitic Lifestyle from the Finished Genome of Drechmeria coniospora.</title>
        <authorList>
            <person name="Zhang L."/>
            <person name="Zhou Z."/>
            <person name="Guo Q."/>
            <person name="Fokkens L."/>
            <person name="Miskei M."/>
            <person name="Pocsi I."/>
            <person name="Zhang W."/>
            <person name="Chen M."/>
            <person name="Wang L."/>
            <person name="Sun Y."/>
            <person name="Donzelli B.G."/>
            <person name="Gibson D.M."/>
            <person name="Nelson D.R."/>
            <person name="Luo J.G."/>
            <person name="Rep M."/>
            <person name="Liu H."/>
            <person name="Yang S."/>
            <person name="Wang J."/>
            <person name="Krasnoff S.B."/>
            <person name="Xu Y."/>
            <person name="Molnar I."/>
            <person name="Lin M."/>
        </authorList>
    </citation>
    <scope>NUCLEOTIDE SEQUENCE [LARGE SCALE GENOMIC DNA]</scope>
    <source>
        <strain evidence="8 9">ARSEF 6962</strain>
    </source>
</reference>
<gene>
    <name evidence="8" type="ORF">DCS_08237</name>
</gene>
<organism evidence="8 9">
    <name type="scientific">Drechmeria coniospora</name>
    <name type="common">Nematophagous fungus</name>
    <name type="synonym">Meria coniospora</name>
    <dbReference type="NCBI Taxonomy" id="98403"/>
    <lineage>
        <taxon>Eukaryota</taxon>
        <taxon>Fungi</taxon>
        <taxon>Dikarya</taxon>
        <taxon>Ascomycota</taxon>
        <taxon>Pezizomycotina</taxon>
        <taxon>Sordariomycetes</taxon>
        <taxon>Hypocreomycetidae</taxon>
        <taxon>Hypocreales</taxon>
        <taxon>Ophiocordycipitaceae</taxon>
        <taxon>Drechmeria</taxon>
    </lineage>
</organism>
<evidence type="ECO:0000313" key="8">
    <source>
        <dbReference type="EMBL" id="KYK56267.1"/>
    </source>
</evidence>
<evidence type="ECO:0000256" key="6">
    <source>
        <dbReference type="SAM" id="MobiDB-lite"/>
    </source>
</evidence>
<dbReference type="GeneID" id="63720880"/>
<feature type="compositionally biased region" description="Low complexity" evidence="6">
    <location>
        <begin position="186"/>
        <end position="198"/>
    </location>
</feature>
<dbReference type="GO" id="GO:0000981">
    <property type="term" value="F:DNA-binding transcription factor activity, RNA polymerase II-specific"/>
    <property type="evidence" value="ECO:0007669"/>
    <property type="project" value="InterPro"/>
</dbReference>